<dbReference type="AlphaFoldDB" id="A0A7J6KQK3"/>
<protein>
    <submittedName>
        <fullName evidence="2">Uncharacterized protein</fullName>
    </submittedName>
</protein>
<dbReference type="OrthoDB" id="10628689at2759"/>
<organism evidence="2 3">
    <name type="scientific">Perkinsus olseni</name>
    <name type="common">Perkinsus atlanticus</name>
    <dbReference type="NCBI Taxonomy" id="32597"/>
    <lineage>
        <taxon>Eukaryota</taxon>
        <taxon>Sar</taxon>
        <taxon>Alveolata</taxon>
        <taxon>Perkinsozoa</taxon>
        <taxon>Perkinsea</taxon>
        <taxon>Perkinsida</taxon>
        <taxon>Perkinsidae</taxon>
        <taxon>Perkinsus</taxon>
    </lineage>
</organism>
<evidence type="ECO:0000313" key="2">
    <source>
        <dbReference type="EMBL" id="KAF4649438.1"/>
    </source>
</evidence>
<dbReference type="EMBL" id="JABAHT010001321">
    <property type="protein sequence ID" value="KAF4649438.1"/>
    <property type="molecule type" value="Genomic_DNA"/>
</dbReference>
<comment type="caution">
    <text evidence="2">The sequence shown here is derived from an EMBL/GenBank/DDBJ whole genome shotgun (WGS) entry which is preliminary data.</text>
</comment>
<proteinExistence type="predicted"/>
<feature type="compositionally biased region" description="Polar residues" evidence="1">
    <location>
        <begin position="376"/>
        <end position="388"/>
    </location>
</feature>
<feature type="compositionally biased region" description="Polar residues" evidence="1">
    <location>
        <begin position="151"/>
        <end position="160"/>
    </location>
</feature>
<reference evidence="2 3" key="1">
    <citation type="submission" date="2020-04" db="EMBL/GenBank/DDBJ databases">
        <title>Perkinsus olseni comparative genomics.</title>
        <authorList>
            <person name="Bogema D.R."/>
        </authorList>
    </citation>
    <scope>NUCLEOTIDE SEQUENCE [LARGE SCALE GENOMIC DNA]</scope>
    <source>
        <strain evidence="2">ATCC PRA-179</strain>
    </source>
</reference>
<feature type="non-terminal residue" evidence="2">
    <location>
        <position position="1"/>
    </location>
</feature>
<evidence type="ECO:0000256" key="1">
    <source>
        <dbReference type="SAM" id="MobiDB-lite"/>
    </source>
</evidence>
<dbReference type="Proteomes" id="UP000570595">
    <property type="component" value="Unassembled WGS sequence"/>
</dbReference>
<accession>A0A7J6KQK3</accession>
<name>A0A7J6KQK3_PEROL</name>
<feature type="region of interest" description="Disordered" evidence="1">
    <location>
        <begin position="1"/>
        <end position="29"/>
    </location>
</feature>
<feature type="compositionally biased region" description="Basic and acidic residues" evidence="1">
    <location>
        <begin position="123"/>
        <end position="135"/>
    </location>
</feature>
<sequence length="427" mass="46062">MANKEATFSAASSETQQQALPSSAPTPTIITLASPEDEVKAVMSNLGFLSGAKLTEDLAGVDGEILLQMTTPATCKELLPSINPRQSVLLAAKIRAWATGRTAAAHAEAVRSAPRSPQQTSEGRGRPLAIDDTRRSRSRSRTPRRNQPSSGSADHTATGQSMLRNFVAQILTAGEDEDNEQADEQIANKLEELKQIAGPINPESLPPKQVMKRILSLKRKGKGGAPPEYVELKKFLPAVAGPAGGQDQGAINSMSMMAMGLAYVLSGHWNLGHMLTYVSTVTKIAACDGWQTAINYDAMARKRWAAQVLTEDRPQATLDGSLDLHTLDQARTLGRRQTLHQAGQLNTRATQGWRQIAMREGLCLGFSREGPRDPNITGQPSTKHSSPMTREGPRRRGRVRQAKETIKGVSKPKTQEASPAISSPSID</sequence>
<feature type="region of interest" description="Disordered" evidence="1">
    <location>
        <begin position="107"/>
        <end position="160"/>
    </location>
</feature>
<feature type="compositionally biased region" description="Polar residues" evidence="1">
    <location>
        <begin position="415"/>
        <end position="427"/>
    </location>
</feature>
<feature type="region of interest" description="Disordered" evidence="1">
    <location>
        <begin position="365"/>
        <end position="427"/>
    </location>
</feature>
<evidence type="ECO:0000313" key="3">
    <source>
        <dbReference type="Proteomes" id="UP000570595"/>
    </source>
</evidence>
<gene>
    <name evidence="2" type="ORF">FOZ61_001340</name>
</gene>
<feature type="compositionally biased region" description="Polar residues" evidence="1">
    <location>
        <begin position="9"/>
        <end position="29"/>
    </location>
</feature>